<dbReference type="RefSeq" id="WP_067000844.1">
    <property type="nucleotide sequence ID" value="NZ_BNDU01000006.1"/>
</dbReference>
<dbReference type="OrthoDB" id="4162959at2"/>
<dbReference type="AlphaFoldDB" id="A0A101NLE1"/>
<name>A0A101NLE1_9ACTN</name>
<protein>
    <submittedName>
        <fullName evidence="1">Uncharacterized protein</fullName>
    </submittedName>
</protein>
<sequence>MEPEQIAELRTMYIFTPSNGQSWGLTYEGLESLLRERNPDEFIRIDDGSDGPVSGSSMHFGITLDDEQMEGMALLSPEGVSVKDCTAQSAARFVLWLRNHVVPSGLAVMFNTEWGLEADIPDAPVPHATRPRIAAAFMEHLVGTGDLD</sequence>
<keyword evidence="2" id="KW-1185">Reference proteome</keyword>
<evidence type="ECO:0000313" key="1">
    <source>
        <dbReference type="EMBL" id="KUM95072.1"/>
    </source>
</evidence>
<accession>A0A101NLE1</accession>
<organism evidence="1 2">
    <name type="scientific">Streptomyces cellostaticus</name>
    <dbReference type="NCBI Taxonomy" id="67285"/>
    <lineage>
        <taxon>Bacteria</taxon>
        <taxon>Bacillati</taxon>
        <taxon>Actinomycetota</taxon>
        <taxon>Actinomycetes</taxon>
        <taxon>Kitasatosporales</taxon>
        <taxon>Streptomycetaceae</taxon>
        <taxon>Streptomyces</taxon>
    </lineage>
</organism>
<dbReference type="STRING" id="67285.AQI88_19900"/>
<gene>
    <name evidence="1" type="ORF">AQI88_19900</name>
</gene>
<dbReference type="Proteomes" id="UP000054241">
    <property type="component" value="Unassembled WGS sequence"/>
</dbReference>
<reference evidence="1 2" key="1">
    <citation type="submission" date="2015-10" db="EMBL/GenBank/DDBJ databases">
        <title>Draft genome sequence of Streptomyces cellostaticus DSM 40189, type strain for the species Streptomyces cellostaticus.</title>
        <authorList>
            <person name="Ruckert C."/>
            <person name="Winkler A."/>
            <person name="Kalinowski J."/>
            <person name="Kampfer P."/>
            <person name="Glaeser S."/>
        </authorList>
    </citation>
    <scope>NUCLEOTIDE SEQUENCE [LARGE SCALE GENOMIC DNA]</scope>
    <source>
        <strain evidence="1 2">DSM 40189</strain>
    </source>
</reference>
<proteinExistence type="predicted"/>
<dbReference type="EMBL" id="LMWL01000034">
    <property type="protein sequence ID" value="KUM95072.1"/>
    <property type="molecule type" value="Genomic_DNA"/>
</dbReference>
<comment type="caution">
    <text evidence="1">The sequence shown here is derived from an EMBL/GenBank/DDBJ whole genome shotgun (WGS) entry which is preliminary data.</text>
</comment>
<evidence type="ECO:0000313" key="2">
    <source>
        <dbReference type="Proteomes" id="UP000054241"/>
    </source>
</evidence>